<comment type="caution">
    <text evidence="2">The sequence shown here is derived from an EMBL/GenBank/DDBJ whole genome shotgun (WGS) entry which is preliminary data.</text>
</comment>
<dbReference type="AlphaFoldDB" id="A0A151MCS4"/>
<accession>A0A151MCS4</accession>
<feature type="region of interest" description="Disordered" evidence="1">
    <location>
        <begin position="1"/>
        <end position="31"/>
    </location>
</feature>
<dbReference type="Proteomes" id="UP000050525">
    <property type="component" value="Unassembled WGS sequence"/>
</dbReference>
<protein>
    <submittedName>
        <fullName evidence="2">Uncharacterized protein</fullName>
    </submittedName>
</protein>
<reference evidence="2 3" key="1">
    <citation type="journal article" date="2012" name="Genome Biol.">
        <title>Sequencing three crocodilian genomes to illuminate the evolution of archosaurs and amniotes.</title>
        <authorList>
            <person name="St John J.A."/>
            <person name="Braun E.L."/>
            <person name="Isberg S.R."/>
            <person name="Miles L.G."/>
            <person name="Chong A.Y."/>
            <person name="Gongora J."/>
            <person name="Dalzell P."/>
            <person name="Moran C."/>
            <person name="Bed'hom B."/>
            <person name="Abzhanov A."/>
            <person name="Burgess S.C."/>
            <person name="Cooksey A.M."/>
            <person name="Castoe T.A."/>
            <person name="Crawford N.G."/>
            <person name="Densmore L.D."/>
            <person name="Drew J.C."/>
            <person name="Edwards S.V."/>
            <person name="Faircloth B.C."/>
            <person name="Fujita M.K."/>
            <person name="Greenwold M.J."/>
            <person name="Hoffmann F.G."/>
            <person name="Howard J.M."/>
            <person name="Iguchi T."/>
            <person name="Janes D.E."/>
            <person name="Khan S.Y."/>
            <person name="Kohno S."/>
            <person name="de Koning A.J."/>
            <person name="Lance S.L."/>
            <person name="McCarthy F.M."/>
            <person name="McCormack J.E."/>
            <person name="Merchant M.E."/>
            <person name="Peterson D.G."/>
            <person name="Pollock D.D."/>
            <person name="Pourmand N."/>
            <person name="Raney B.J."/>
            <person name="Roessler K.A."/>
            <person name="Sanford J.R."/>
            <person name="Sawyer R.H."/>
            <person name="Schmidt C.J."/>
            <person name="Triplett E.W."/>
            <person name="Tuberville T.D."/>
            <person name="Venegas-Anaya M."/>
            <person name="Howard J.T."/>
            <person name="Jarvis E.D."/>
            <person name="Guillette L.J.Jr."/>
            <person name="Glenn T.C."/>
            <person name="Green R.E."/>
            <person name="Ray D.A."/>
        </authorList>
    </citation>
    <scope>NUCLEOTIDE SEQUENCE [LARGE SCALE GENOMIC DNA]</scope>
    <source>
        <strain evidence="2">KSC_2009_1</strain>
    </source>
</reference>
<name>A0A151MCS4_ALLMI</name>
<gene>
    <name evidence="2" type="ORF">Y1Q_0018239</name>
</gene>
<organism evidence="2 3">
    <name type="scientific">Alligator mississippiensis</name>
    <name type="common">American alligator</name>
    <dbReference type="NCBI Taxonomy" id="8496"/>
    <lineage>
        <taxon>Eukaryota</taxon>
        <taxon>Metazoa</taxon>
        <taxon>Chordata</taxon>
        <taxon>Craniata</taxon>
        <taxon>Vertebrata</taxon>
        <taxon>Euteleostomi</taxon>
        <taxon>Archelosauria</taxon>
        <taxon>Archosauria</taxon>
        <taxon>Crocodylia</taxon>
        <taxon>Alligatoridae</taxon>
        <taxon>Alligatorinae</taxon>
        <taxon>Alligator</taxon>
    </lineage>
</organism>
<evidence type="ECO:0000313" key="3">
    <source>
        <dbReference type="Proteomes" id="UP000050525"/>
    </source>
</evidence>
<proteinExistence type="predicted"/>
<sequence length="68" mass="7666">MRLLSQLRSRADEWQQPQSESSRQVRGQRRACYPGEKGATASCRTCHRRRGGLAATWQSHGGLQGCQH</sequence>
<keyword evidence="3" id="KW-1185">Reference proteome</keyword>
<evidence type="ECO:0000256" key="1">
    <source>
        <dbReference type="SAM" id="MobiDB-lite"/>
    </source>
</evidence>
<feature type="compositionally biased region" description="Polar residues" evidence="1">
    <location>
        <begin position="15"/>
        <end position="25"/>
    </location>
</feature>
<evidence type="ECO:0000313" key="2">
    <source>
        <dbReference type="EMBL" id="KYO22200.1"/>
    </source>
</evidence>
<dbReference type="EMBL" id="AKHW03006271">
    <property type="protein sequence ID" value="KYO22200.1"/>
    <property type="molecule type" value="Genomic_DNA"/>
</dbReference>